<dbReference type="InterPro" id="IPR050625">
    <property type="entry name" value="ParA/MinD_ATPase"/>
</dbReference>
<comment type="caution">
    <text evidence="5">The sequence shown here is derived from an EMBL/GenBank/DDBJ whole genome shotgun (WGS) entry which is preliminary data.</text>
</comment>
<dbReference type="GO" id="GO:0005524">
    <property type="term" value="F:ATP binding"/>
    <property type="evidence" value="ECO:0007669"/>
    <property type="project" value="UniProtKB-KW"/>
</dbReference>
<proteinExistence type="predicted"/>
<feature type="domain" description="Response regulatory" evidence="4">
    <location>
        <begin position="15"/>
        <end position="132"/>
    </location>
</feature>
<dbReference type="SUPFAM" id="SSF52172">
    <property type="entry name" value="CheY-like"/>
    <property type="match status" value="1"/>
</dbReference>
<accession>A0A7X4LJG5</accession>
<dbReference type="GO" id="GO:0000160">
    <property type="term" value="P:phosphorelay signal transduction system"/>
    <property type="evidence" value="ECO:0007669"/>
    <property type="project" value="InterPro"/>
</dbReference>
<dbReference type="PROSITE" id="PS50110">
    <property type="entry name" value="RESPONSE_REGULATORY"/>
    <property type="match status" value="1"/>
</dbReference>
<evidence type="ECO:0000256" key="3">
    <source>
        <dbReference type="PROSITE-ProRule" id="PRU00169"/>
    </source>
</evidence>
<keyword evidence="6" id="KW-1185">Reference proteome</keyword>
<reference evidence="5 6" key="1">
    <citation type="submission" date="2019-10" db="EMBL/GenBank/DDBJ databases">
        <title>Vibrio sp. nov. isolated from a shrimp pond.</title>
        <authorList>
            <person name="Gomez-Gil B."/>
            <person name="Enciso-Ibarra J."/>
            <person name="Enciso-Ibarra K."/>
            <person name="Bolan-Mejia C."/>
        </authorList>
    </citation>
    <scope>NUCLEOTIDE SEQUENCE [LARGE SCALE GENOMIC DNA]</scope>
    <source>
        <strain evidence="5 6">CAIM 722</strain>
    </source>
</reference>
<name>A0A7X4LJG5_9VIBR</name>
<keyword evidence="5" id="KW-0418">Kinase</keyword>
<protein>
    <submittedName>
        <fullName evidence="5">Histidine kinase</fullName>
    </submittedName>
</protein>
<dbReference type="Proteomes" id="UP000462621">
    <property type="component" value="Unassembled WGS sequence"/>
</dbReference>
<dbReference type="InterPro" id="IPR011006">
    <property type="entry name" value="CheY-like_superfamily"/>
</dbReference>
<dbReference type="GO" id="GO:0016301">
    <property type="term" value="F:kinase activity"/>
    <property type="evidence" value="ECO:0007669"/>
    <property type="project" value="UniProtKB-KW"/>
</dbReference>
<organism evidence="5 6">
    <name type="scientific">Vibrio eleionomae</name>
    <dbReference type="NCBI Taxonomy" id="2653505"/>
    <lineage>
        <taxon>Bacteria</taxon>
        <taxon>Pseudomonadati</taxon>
        <taxon>Pseudomonadota</taxon>
        <taxon>Gammaproteobacteria</taxon>
        <taxon>Vibrionales</taxon>
        <taxon>Vibrionaceae</taxon>
        <taxon>Vibrio</taxon>
    </lineage>
</organism>
<evidence type="ECO:0000313" key="6">
    <source>
        <dbReference type="Proteomes" id="UP000462621"/>
    </source>
</evidence>
<dbReference type="AlphaFoldDB" id="A0A7X4LJG5"/>
<feature type="modified residue" description="4-aspartylphosphate" evidence="3">
    <location>
        <position position="67"/>
    </location>
</feature>
<dbReference type="GO" id="GO:0016887">
    <property type="term" value="F:ATP hydrolysis activity"/>
    <property type="evidence" value="ECO:0007669"/>
    <property type="project" value="TreeGrafter"/>
</dbReference>
<dbReference type="GO" id="GO:0051782">
    <property type="term" value="P:negative regulation of cell division"/>
    <property type="evidence" value="ECO:0007669"/>
    <property type="project" value="TreeGrafter"/>
</dbReference>
<dbReference type="InterPro" id="IPR027417">
    <property type="entry name" value="P-loop_NTPase"/>
</dbReference>
<dbReference type="SUPFAM" id="SSF52540">
    <property type="entry name" value="P-loop containing nucleoside triphosphate hydrolases"/>
    <property type="match status" value="1"/>
</dbReference>
<sequence>MSEDNYQYNSEELASVTLFTTTKDEAALYADHIGRLGYDSEQVFIGNLDKATEWVKANVIPAAMFVDIDQEQYPLESLARLGTVCGPTCKIVALGSAVNLDLYRNMLAQGIFDYLLKPVTLDRLANTLNSMKKGQIEEQLIGRTIAVTGVKGGVGASTVAYGIAQLLANQQRVTTGMVDFDRTNGCLGLLAGLKEQSGLDGVLKSDSIDVRFLNRSMTSLSDKLSLLSHTPDYQTAMQLLSEEQVLSLGGTLCQMFNQVVWDIPAGQPQGGIDVLACAHTRVLVADYTIAAARNTLRLIQEIGDESEGQRIVIVANARHESSQVIARNEFEKFIGRSVDIELPSAGKNIEQMLLKGPLNIENTGLFGDTLAELVDIICGRPTSKKGKRALLSKLTSAFERKAS</sequence>
<dbReference type="PANTHER" id="PTHR43384">
    <property type="entry name" value="SEPTUM SITE-DETERMINING PROTEIN MIND HOMOLOG, CHLOROPLASTIC-RELATED"/>
    <property type="match status" value="1"/>
</dbReference>
<dbReference type="Gene3D" id="3.40.50.300">
    <property type="entry name" value="P-loop containing nucleotide triphosphate hydrolases"/>
    <property type="match status" value="1"/>
</dbReference>
<keyword evidence="5" id="KW-0808">Transferase</keyword>
<dbReference type="PANTHER" id="PTHR43384:SF6">
    <property type="entry name" value="SEPTUM SITE-DETERMINING PROTEIN MIND HOMOLOG, CHLOROPLASTIC"/>
    <property type="match status" value="1"/>
</dbReference>
<evidence type="ECO:0000256" key="2">
    <source>
        <dbReference type="ARBA" id="ARBA00022840"/>
    </source>
</evidence>
<dbReference type="Gene3D" id="3.40.50.2300">
    <property type="match status" value="1"/>
</dbReference>
<dbReference type="RefSeq" id="WP_161154184.1">
    <property type="nucleotide sequence ID" value="NZ_WEKT01000008.1"/>
</dbReference>
<gene>
    <name evidence="5" type="ORF">F9817_06710</name>
</gene>
<keyword evidence="1" id="KW-0547">Nucleotide-binding</keyword>
<evidence type="ECO:0000256" key="1">
    <source>
        <dbReference type="ARBA" id="ARBA00022741"/>
    </source>
</evidence>
<keyword evidence="2" id="KW-0067">ATP-binding</keyword>
<evidence type="ECO:0000259" key="4">
    <source>
        <dbReference type="PROSITE" id="PS50110"/>
    </source>
</evidence>
<dbReference type="InterPro" id="IPR001789">
    <property type="entry name" value="Sig_transdc_resp-reg_receiver"/>
</dbReference>
<dbReference type="EMBL" id="WEKT01000008">
    <property type="protein sequence ID" value="MZI92885.1"/>
    <property type="molecule type" value="Genomic_DNA"/>
</dbReference>
<keyword evidence="3" id="KW-0597">Phosphoprotein</keyword>
<dbReference type="GO" id="GO:0005829">
    <property type="term" value="C:cytosol"/>
    <property type="evidence" value="ECO:0007669"/>
    <property type="project" value="TreeGrafter"/>
</dbReference>
<evidence type="ECO:0000313" key="5">
    <source>
        <dbReference type="EMBL" id="MZI92885.1"/>
    </source>
</evidence>
<dbReference type="GO" id="GO:0009898">
    <property type="term" value="C:cytoplasmic side of plasma membrane"/>
    <property type="evidence" value="ECO:0007669"/>
    <property type="project" value="TreeGrafter"/>
</dbReference>